<evidence type="ECO:0000313" key="3">
    <source>
        <dbReference type="EMBL" id="KAE9405329.1"/>
    </source>
</evidence>
<evidence type="ECO:0000256" key="1">
    <source>
        <dbReference type="SAM" id="MobiDB-lite"/>
    </source>
</evidence>
<organism evidence="3 4">
    <name type="scientific">Gymnopus androsaceus JB14</name>
    <dbReference type="NCBI Taxonomy" id="1447944"/>
    <lineage>
        <taxon>Eukaryota</taxon>
        <taxon>Fungi</taxon>
        <taxon>Dikarya</taxon>
        <taxon>Basidiomycota</taxon>
        <taxon>Agaricomycotina</taxon>
        <taxon>Agaricomycetes</taxon>
        <taxon>Agaricomycetidae</taxon>
        <taxon>Agaricales</taxon>
        <taxon>Marasmiineae</taxon>
        <taxon>Omphalotaceae</taxon>
        <taxon>Gymnopus</taxon>
    </lineage>
</organism>
<protein>
    <submittedName>
        <fullName evidence="3">Uncharacterized protein</fullName>
    </submittedName>
</protein>
<accession>A0A6A4I3J8</accession>
<keyword evidence="2" id="KW-0812">Transmembrane</keyword>
<evidence type="ECO:0000256" key="2">
    <source>
        <dbReference type="SAM" id="Phobius"/>
    </source>
</evidence>
<keyword evidence="2" id="KW-1133">Transmembrane helix</keyword>
<feature type="compositionally biased region" description="Polar residues" evidence="1">
    <location>
        <begin position="349"/>
        <end position="367"/>
    </location>
</feature>
<name>A0A6A4I3J8_9AGAR</name>
<feature type="transmembrane region" description="Helical" evidence="2">
    <location>
        <begin position="272"/>
        <end position="294"/>
    </location>
</feature>
<dbReference type="EMBL" id="ML769410">
    <property type="protein sequence ID" value="KAE9405329.1"/>
    <property type="molecule type" value="Genomic_DNA"/>
</dbReference>
<feature type="region of interest" description="Disordered" evidence="1">
    <location>
        <begin position="347"/>
        <end position="423"/>
    </location>
</feature>
<dbReference type="OrthoDB" id="3068171at2759"/>
<proteinExistence type="predicted"/>
<feature type="region of interest" description="Disordered" evidence="1">
    <location>
        <begin position="243"/>
        <end position="265"/>
    </location>
</feature>
<keyword evidence="4" id="KW-1185">Reference proteome</keyword>
<dbReference type="CDD" id="cd12087">
    <property type="entry name" value="TM_EGFR-like"/>
    <property type="match status" value="1"/>
</dbReference>
<dbReference type="Proteomes" id="UP000799118">
    <property type="component" value="Unassembled WGS sequence"/>
</dbReference>
<gene>
    <name evidence="3" type="ORF">BT96DRAFT_972656</name>
</gene>
<sequence>MLRWLVNTDFNDTTILGGSTAFVPIIVFVKLFPSCLISIRLFFTLSAYLFQATADNTYLNAAQDSGAFMVDVINITSVNNGVAAISANDSVSCGDVFGTGNFRIDQVGVFMEGLAVLPGDVSFGKQNISVDTLRSEVVNITLTTNIYCNSTGGIIQVESDLGNTALVQGLGVIYHAISLSGPADLVTYIGNFLSVQYNSIVTAATNPNSNIYAGSWTGPPVTEYDPTNQTFAISGLVNGAQVSSSTNSSSTNTGGSSAKDSTTAHTNDAGPIAGGIVGGLALLAGIALVIFYATRHRRRIQRKKLAMNKLDIEFDARPLTVTYDQEEFYTPRFPIILSYPGVPNPSVPALSTTGDSNTENHDASTGSAGLHDIKRPQIEVVNVRSSGDSRRSIDPAAVTGEDSAEGRPEEAGNAPPAYETPDR</sequence>
<feature type="compositionally biased region" description="Low complexity" evidence="1">
    <location>
        <begin position="243"/>
        <end position="257"/>
    </location>
</feature>
<dbReference type="AlphaFoldDB" id="A0A6A4I3J8"/>
<feature type="transmembrane region" description="Helical" evidence="2">
    <location>
        <begin position="21"/>
        <end position="43"/>
    </location>
</feature>
<evidence type="ECO:0000313" key="4">
    <source>
        <dbReference type="Proteomes" id="UP000799118"/>
    </source>
</evidence>
<keyword evidence="2" id="KW-0472">Membrane</keyword>
<reference evidence="3" key="1">
    <citation type="journal article" date="2019" name="Environ. Microbiol.">
        <title>Fungal ecological strategies reflected in gene transcription - a case study of two litter decomposers.</title>
        <authorList>
            <person name="Barbi F."/>
            <person name="Kohler A."/>
            <person name="Barry K."/>
            <person name="Baskaran P."/>
            <person name="Daum C."/>
            <person name="Fauchery L."/>
            <person name="Ihrmark K."/>
            <person name="Kuo A."/>
            <person name="LaButti K."/>
            <person name="Lipzen A."/>
            <person name="Morin E."/>
            <person name="Grigoriev I.V."/>
            <person name="Henrissat B."/>
            <person name="Lindahl B."/>
            <person name="Martin F."/>
        </authorList>
    </citation>
    <scope>NUCLEOTIDE SEQUENCE</scope>
    <source>
        <strain evidence="3">JB14</strain>
    </source>
</reference>